<dbReference type="SUPFAM" id="SSF53850">
    <property type="entry name" value="Periplasmic binding protein-like II"/>
    <property type="match status" value="1"/>
</dbReference>
<sequence length="294" mass="32540">MKLSELEIFQAVAECGSVAGAAQRLHRVPSNVTTRLRQLEEALGVQLFIRSNQRLQLAPAGHSLLEYSRRILALVAEARQAVSGGAALGTLTLGSMESTAAVRIPPLLATFHQRYPHIQLELTTGASGLMLEQVLSGHCTAAFVHTPLLHPALEGRAVYREEMLIIAPRSQPAFSCASELAGRNLYAFRSHCSYRRHFEEWFRAGLAMPGKIYEMESYHSMLACVIAGGGLAMMPRKMLESMPGHDQVSVWPVAEAWRWLDTWLVWRRDAVTPQLQALLELLPAQPDQQIPAIT</sequence>
<dbReference type="Proteomes" id="UP000735592">
    <property type="component" value="Unassembled WGS sequence"/>
</dbReference>
<dbReference type="PANTHER" id="PTHR30126">
    <property type="entry name" value="HTH-TYPE TRANSCRIPTIONAL REGULATOR"/>
    <property type="match status" value="1"/>
</dbReference>
<evidence type="ECO:0000256" key="4">
    <source>
        <dbReference type="ARBA" id="ARBA00023163"/>
    </source>
</evidence>
<name>A0ABW9SJ34_9BURK</name>
<gene>
    <name evidence="6" type="ORF">GM655_04770</name>
</gene>
<proteinExistence type="inferred from homology"/>
<dbReference type="CDD" id="cd08442">
    <property type="entry name" value="PBP2_YofA_SoxR_like"/>
    <property type="match status" value="1"/>
</dbReference>
<dbReference type="Pfam" id="PF00126">
    <property type="entry name" value="HTH_1"/>
    <property type="match status" value="1"/>
</dbReference>
<keyword evidence="3" id="KW-0238">DNA-binding</keyword>
<evidence type="ECO:0000259" key="5">
    <source>
        <dbReference type="PROSITE" id="PS50931"/>
    </source>
</evidence>
<reference evidence="6 7" key="1">
    <citation type="submission" date="2019-11" db="EMBL/GenBank/DDBJ databases">
        <title>Type strains purchased from KCTC, JCM and DSMZ.</title>
        <authorList>
            <person name="Lu H."/>
        </authorList>
    </citation>
    <scope>NUCLEOTIDE SEQUENCE [LARGE SCALE GENOMIC DNA]</scope>
    <source>
        <strain evidence="6 7">DSM 103461</strain>
    </source>
</reference>
<evidence type="ECO:0000256" key="2">
    <source>
        <dbReference type="ARBA" id="ARBA00023015"/>
    </source>
</evidence>
<comment type="caution">
    <text evidence="6">The sequence shown here is derived from an EMBL/GenBank/DDBJ whole genome shotgun (WGS) entry which is preliminary data.</text>
</comment>
<dbReference type="RefSeq" id="WP_155433437.1">
    <property type="nucleotide sequence ID" value="NZ_JBHLXK010000003.1"/>
</dbReference>
<evidence type="ECO:0000256" key="3">
    <source>
        <dbReference type="ARBA" id="ARBA00023125"/>
    </source>
</evidence>
<keyword evidence="7" id="KW-1185">Reference proteome</keyword>
<dbReference type="InterPro" id="IPR005119">
    <property type="entry name" value="LysR_subst-bd"/>
</dbReference>
<dbReference type="NCBIfam" id="NF047711">
    <property type="entry name" value="PutUtilRegPtrR"/>
    <property type="match status" value="1"/>
</dbReference>
<accession>A0ABW9SJ34</accession>
<feature type="domain" description="HTH lysR-type" evidence="5">
    <location>
        <begin position="1"/>
        <end position="58"/>
    </location>
</feature>
<dbReference type="InterPro" id="IPR000847">
    <property type="entry name" value="LysR_HTH_N"/>
</dbReference>
<protein>
    <submittedName>
        <fullName evidence="6">LysR family transcriptional regulator</fullName>
    </submittedName>
</protein>
<dbReference type="Pfam" id="PF03466">
    <property type="entry name" value="LysR_substrate"/>
    <property type="match status" value="1"/>
</dbReference>
<keyword evidence="2" id="KW-0805">Transcription regulation</keyword>
<dbReference type="Gene3D" id="1.10.10.10">
    <property type="entry name" value="Winged helix-like DNA-binding domain superfamily/Winged helix DNA-binding domain"/>
    <property type="match status" value="1"/>
</dbReference>
<keyword evidence="4" id="KW-0804">Transcription</keyword>
<dbReference type="InterPro" id="IPR036388">
    <property type="entry name" value="WH-like_DNA-bd_sf"/>
</dbReference>
<evidence type="ECO:0000313" key="6">
    <source>
        <dbReference type="EMBL" id="MTW32138.1"/>
    </source>
</evidence>
<dbReference type="SUPFAM" id="SSF46785">
    <property type="entry name" value="Winged helix' DNA-binding domain"/>
    <property type="match status" value="1"/>
</dbReference>
<evidence type="ECO:0000313" key="7">
    <source>
        <dbReference type="Proteomes" id="UP000735592"/>
    </source>
</evidence>
<comment type="similarity">
    <text evidence="1">Belongs to the LysR transcriptional regulatory family.</text>
</comment>
<evidence type="ECO:0000256" key="1">
    <source>
        <dbReference type="ARBA" id="ARBA00009437"/>
    </source>
</evidence>
<dbReference type="InterPro" id="IPR036390">
    <property type="entry name" value="WH_DNA-bd_sf"/>
</dbReference>
<dbReference type="PROSITE" id="PS50931">
    <property type="entry name" value="HTH_LYSR"/>
    <property type="match status" value="1"/>
</dbReference>
<organism evidence="6 7">
    <name type="scientific">Pseudoduganella danionis</name>
    <dbReference type="NCBI Taxonomy" id="1890295"/>
    <lineage>
        <taxon>Bacteria</taxon>
        <taxon>Pseudomonadati</taxon>
        <taxon>Pseudomonadota</taxon>
        <taxon>Betaproteobacteria</taxon>
        <taxon>Burkholderiales</taxon>
        <taxon>Oxalobacteraceae</taxon>
        <taxon>Telluria group</taxon>
        <taxon>Pseudoduganella</taxon>
    </lineage>
</organism>
<dbReference type="EMBL" id="WNKW01000001">
    <property type="protein sequence ID" value="MTW32138.1"/>
    <property type="molecule type" value="Genomic_DNA"/>
</dbReference>
<dbReference type="Gene3D" id="3.40.190.290">
    <property type="match status" value="1"/>
</dbReference>
<dbReference type="PANTHER" id="PTHR30126:SF40">
    <property type="entry name" value="HTH-TYPE TRANSCRIPTIONAL REGULATOR GLTR"/>
    <property type="match status" value="1"/>
</dbReference>